<comment type="similarity">
    <text evidence="2">Belongs to the peptidase C19 family.</text>
</comment>
<keyword evidence="9" id="KW-0812">Transmembrane</keyword>
<keyword evidence="9" id="KW-1133">Transmembrane helix</keyword>
<dbReference type="PROSITE" id="PS50235">
    <property type="entry name" value="USP_3"/>
    <property type="match status" value="1"/>
</dbReference>
<evidence type="ECO:0000256" key="6">
    <source>
        <dbReference type="ARBA" id="ARBA00022801"/>
    </source>
</evidence>
<evidence type="ECO:0000256" key="3">
    <source>
        <dbReference type="ARBA" id="ARBA00012759"/>
    </source>
</evidence>
<feature type="compositionally biased region" description="Low complexity" evidence="8">
    <location>
        <begin position="543"/>
        <end position="562"/>
    </location>
</feature>
<keyword evidence="4" id="KW-0645">Protease</keyword>
<reference evidence="11" key="1">
    <citation type="submission" date="2020-11" db="EMBL/GenBank/DDBJ databases">
        <authorList>
            <consortium name="DOE Joint Genome Institute"/>
            <person name="Ahrendt S."/>
            <person name="Riley R."/>
            <person name="Andreopoulos W."/>
            <person name="Labutti K."/>
            <person name="Pangilinan J."/>
            <person name="Ruiz-Duenas F.J."/>
            <person name="Barrasa J.M."/>
            <person name="Sanchez-Garcia M."/>
            <person name="Camarero S."/>
            <person name="Miyauchi S."/>
            <person name="Serrano A."/>
            <person name="Linde D."/>
            <person name="Babiker R."/>
            <person name="Drula E."/>
            <person name="Ayuso-Fernandez I."/>
            <person name="Pacheco R."/>
            <person name="Padilla G."/>
            <person name="Ferreira P."/>
            <person name="Barriuso J."/>
            <person name="Kellner H."/>
            <person name="Castanera R."/>
            <person name="Alfaro M."/>
            <person name="Ramirez L."/>
            <person name="Pisabarro A.G."/>
            <person name="Kuo A."/>
            <person name="Tritt A."/>
            <person name="Lipzen A."/>
            <person name="He G."/>
            <person name="Yan M."/>
            <person name="Ng V."/>
            <person name="Cullen D."/>
            <person name="Martin F."/>
            <person name="Rosso M.-N."/>
            <person name="Henrissat B."/>
            <person name="Hibbett D."/>
            <person name="Martinez A.T."/>
            <person name="Grigoriev I.V."/>
        </authorList>
    </citation>
    <scope>NUCLEOTIDE SEQUENCE</scope>
    <source>
        <strain evidence="11">CIRM-BRFM 674</strain>
    </source>
</reference>
<feature type="region of interest" description="Disordered" evidence="8">
    <location>
        <begin position="739"/>
        <end position="778"/>
    </location>
</feature>
<dbReference type="SUPFAM" id="SSF54001">
    <property type="entry name" value="Cysteine proteinases"/>
    <property type="match status" value="1"/>
</dbReference>
<evidence type="ECO:0000256" key="8">
    <source>
        <dbReference type="SAM" id="MobiDB-lite"/>
    </source>
</evidence>
<feature type="region of interest" description="Disordered" evidence="8">
    <location>
        <begin position="396"/>
        <end position="436"/>
    </location>
</feature>
<dbReference type="InterPro" id="IPR001394">
    <property type="entry name" value="Peptidase_C19_UCH"/>
</dbReference>
<keyword evidence="7" id="KW-0788">Thiol protease</keyword>
<dbReference type="EMBL" id="MU155199">
    <property type="protein sequence ID" value="KAF9480182.1"/>
    <property type="molecule type" value="Genomic_DNA"/>
</dbReference>
<name>A0A9P5Z2Z3_9AGAR</name>
<comment type="caution">
    <text evidence="11">The sequence shown here is derived from an EMBL/GenBank/DDBJ whole genome shotgun (WGS) entry which is preliminary data.</text>
</comment>
<feature type="region of interest" description="Disordered" evidence="8">
    <location>
        <begin position="77"/>
        <end position="100"/>
    </location>
</feature>
<comment type="catalytic activity">
    <reaction evidence="1">
        <text>Thiol-dependent hydrolysis of ester, thioester, amide, peptide and isopeptide bonds formed by the C-terminal Gly of ubiquitin (a 76-residue protein attached to proteins as an intracellular targeting signal).</text>
        <dbReference type="EC" id="3.4.19.12"/>
    </reaction>
</comment>
<keyword evidence="6" id="KW-0378">Hydrolase</keyword>
<dbReference type="EC" id="3.4.19.12" evidence="3"/>
<dbReference type="GO" id="GO:0005829">
    <property type="term" value="C:cytosol"/>
    <property type="evidence" value="ECO:0007669"/>
    <property type="project" value="TreeGrafter"/>
</dbReference>
<feature type="compositionally biased region" description="Low complexity" evidence="8">
    <location>
        <begin position="955"/>
        <end position="974"/>
    </location>
</feature>
<keyword evidence="9" id="KW-0472">Membrane</keyword>
<dbReference type="Proteomes" id="UP000807469">
    <property type="component" value="Unassembled WGS sequence"/>
</dbReference>
<dbReference type="PANTHER" id="PTHR24006:SF888">
    <property type="entry name" value="UBIQUITIN CARBOXYL-TERMINAL HYDROLASE 30"/>
    <property type="match status" value="1"/>
</dbReference>
<evidence type="ECO:0000256" key="5">
    <source>
        <dbReference type="ARBA" id="ARBA00022786"/>
    </source>
</evidence>
<evidence type="ECO:0000313" key="12">
    <source>
        <dbReference type="Proteomes" id="UP000807469"/>
    </source>
</evidence>
<dbReference type="PANTHER" id="PTHR24006">
    <property type="entry name" value="UBIQUITIN CARBOXYL-TERMINAL HYDROLASE"/>
    <property type="match status" value="1"/>
</dbReference>
<evidence type="ECO:0000256" key="4">
    <source>
        <dbReference type="ARBA" id="ARBA00022670"/>
    </source>
</evidence>
<gene>
    <name evidence="11" type="ORF">BDN70DRAFT_641424</name>
</gene>
<accession>A0A9P5Z2Z3</accession>
<dbReference type="Gene3D" id="3.90.70.10">
    <property type="entry name" value="Cysteine proteinases"/>
    <property type="match status" value="1"/>
</dbReference>
<keyword evidence="12" id="KW-1185">Reference proteome</keyword>
<proteinExistence type="inferred from homology"/>
<feature type="region of interest" description="Disordered" evidence="8">
    <location>
        <begin position="927"/>
        <end position="946"/>
    </location>
</feature>
<sequence>MRYQEWAILILKSPLFQQVAPLVVLFLIPALVFFAAQYLRRLSLHRLVLGWFHTLRMGLDSLGFSIPWLWSSSSPHSASSSSGSHGKRHKKSGGGSKNKLVRTRAEQIAMNELDKANESKNAAVDSQLEKSGYYPGLVNISGTYCFMNSTLQAMASLSYLQPHIDAVHAKAEALDVPTPVIDALQELFTKLNTPKSSYNSLRPHDIISVLSQPQPPPPGFKGTYHPSTASSLFTSREHQDAQELFQLVSECIKNETMAVDWEAQKDRGIAGVLDLASFRADEKRNDAADESIASSSSLTRGLSNKSVFDGLTANRRSCVVCGYTEAVMHFGFDNWQLALPRLATSCRLEDCLEDYTRLEILKDCICRKCSVMATHKRLLQELQTLKEVVEPNGAASVASTSTSTPFSPGSPAASSSSMPSASPTIPKNKVSTSKKKRFKEVKRMELRVRTALAEGRIEDESFLEGVRLERVVSPASTKQAMIARPPPVLALHLNRSVHYGQYASKNIIRVHFPEVLDLTPYTTSGSLSTVPTSAISTPTPLPTTHSFLASSSGSTSSSVSSHPPRPRTPTPETYASEAQRTIYRLSAVVCHYGQHSFGHYICYRRKPKRVNGKWVPPTLVDPLRLELELEDQTENNNNEKPNGSDAAVPKMPNYAGSSTYGETRYYWEDRAEEEVGIGRGWLRISDDAVSECGIESVLAEGSGAFMLYYEKAVHPRPGVYLRGRGAANGHGVAANGMVKAGRSRSRGARSAISGIDGRETDGESLADTDADGLSIGSEETLKPEMKVVDLHGSLGSLVSEVGVGVMKSPKKAKAKVAQAKSRGTDAGAGVDMMSMSTHLPLSIGAGAGGSFGPRIVRSVNARRRNTPSETASEMGSIAGSPAPPSVMDKVQMNGAALHINGDAEPMPSDMTASAPSILNPNLIRAASATKPSQPSPAPNGAVGIGSKTTRIMHHPSASAVAATTSPTVPGVKAR</sequence>
<organism evidence="11 12">
    <name type="scientific">Pholiota conissans</name>
    <dbReference type="NCBI Taxonomy" id="109636"/>
    <lineage>
        <taxon>Eukaryota</taxon>
        <taxon>Fungi</taxon>
        <taxon>Dikarya</taxon>
        <taxon>Basidiomycota</taxon>
        <taxon>Agaricomycotina</taxon>
        <taxon>Agaricomycetes</taxon>
        <taxon>Agaricomycetidae</taxon>
        <taxon>Agaricales</taxon>
        <taxon>Agaricineae</taxon>
        <taxon>Strophariaceae</taxon>
        <taxon>Pholiota</taxon>
    </lineage>
</organism>
<dbReference type="InterPro" id="IPR038765">
    <property type="entry name" value="Papain-like_cys_pep_sf"/>
</dbReference>
<dbReference type="InterPro" id="IPR018200">
    <property type="entry name" value="USP_CS"/>
</dbReference>
<dbReference type="PROSITE" id="PS00973">
    <property type="entry name" value="USP_2"/>
    <property type="match status" value="1"/>
</dbReference>
<feature type="compositionally biased region" description="Low complexity" evidence="8">
    <location>
        <begin position="396"/>
        <end position="426"/>
    </location>
</feature>
<feature type="compositionally biased region" description="Polar residues" evidence="8">
    <location>
        <begin position="525"/>
        <end position="538"/>
    </location>
</feature>
<dbReference type="GO" id="GO:0016579">
    <property type="term" value="P:protein deubiquitination"/>
    <property type="evidence" value="ECO:0007669"/>
    <property type="project" value="InterPro"/>
</dbReference>
<feature type="domain" description="USP" evidence="10">
    <location>
        <begin position="135"/>
        <end position="712"/>
    </location>
</feature>
<dbReference type="GO" id="GO:0004843">
    <property type="term" value="F:cysteine-type deubiquitinase activity"/>
    <property type="evidence" value="ECO:0007669"/>
    <property type="project" value="UniProtKB-EC"/>
</dbReference>
<feature type="region of interest" description="Disordered" evidence="8">
    <location>
        <begin position="525"/>
        <end position="575"/>
    </location>
</feature>
<evidence type="ECO:0000256" key="9">
    <source>
        <dbReference type="SAM" id="Phobius"/>
    </source>
</evidence>
<protein>
    <recommendedName>
        <fullName evidence="3">ubiquitinyl hydrolase 1</fullName>
        <ecNumber evidence="3">3.4.19.12</ecNumber>
    </recommendedName>
</protein>
<evidence type="ECO:0000256" key="7">
    <source>
        <dbReference type="ARBA" id="ARBA00022807"/>
    </source>
</evidence>
<evidence type="ECO:0000313" key="11">
    <source>
        <dbReference type="EMBL" id="KAF9480182.1"/>
    </source>
</evidence>
<evidence type="ECO:0000256" key="1">
    <source>
        <dbReference type="ARBA" id="ARBA00000707"/>
    </source>
</evidence>
<dbReference type="Pfam" id="PF00443">
    <property type="entry name" value="UCH"/>
    <property type="match status" value="1"/>
</dbReference>
<dbReference type="InterPro" id="IPR050164">
    <property type="entry name" value="Peptidase_C19"/>
</dbReference>
<dbReference type="GO" id="GO:0005634">
    <property type="term" value="C:nucleus"/>
    <property type="evidence" value="ECO:0007669"/>
    <property type="project" value="TreeGrafter"/>
</dbReference>
<evidence type="ECO:0000256" key="2">
    <source>
        <dbReference type="ARBA" id="ARBA00009085"/>
    </source>
</evidence>
<evidence type="ECO:0000259" key="10">
    <source>
        <dbReference type="PROSITE" id="PS50235"/>
    </source>
</evidence>
<dbReference type="AlphaFoldDB" id="A0A9P5Z2Z3"/>
<feature type="transmembrane region" description="Helical" evidence="9">
    <location>
        <begin position="15"/>
        <end position="36"/>
    </location>
</feature>
<keyword evidence="5" id="KW-0833">Ubl conjugation pathway</keyword>
<dbReference type="GO" id="GO:0006508">
    <property type="term" value="P:proteolysis"/>
    <property type="evidence" value="ECO:0007669"/>
    <property type="project" value="UniProtKB-KW"/>
</dbReference>
<feature type="region of interest" description="Disordered" evidence="8">
    <location>
        <begin position="633"/>
        <end position="654"/>
    </location>
</feature>
<dbReference type="OrthoDB" id="2020758at2759"/>
<dbReference type="InterPro" id="IPR028889">
    <property type="entry name" value="USP"/>
</dbReference>
<feature type="region of interest" description="Disordered" evidence="8">
    <location>
        <begin position="954"/>
        <end position="974"/>
    </location>
</feature>